<evidence type="ECO:0000256" key="4">
    <source>
        <dbReference type="ARBA" id="ARBA00022679"/>
    </source>
</evidence>
<keyword evidence="10" id="KW-1185">Reference proteome</keyword>
<dbReference type="SUPFAM" id="SSF55785">
    <property type="entry name" value="PYP-like sensor domain (PAS domain)"/>
    <property type="match status" value="1"/>
</dbReference>
<dbReference type="Gene3D" id="3.30.565.10">
    <property type="entry name" value="Histidine kinase-like ATPase, C-terminal domain"/>
    <property type="match status" value="1"/>
</dbReference>
<organism evidence="9 10">
    <name type="scientific">Sediminispirochaeta smaragdinae (strain DSM 11293 / JCM 15392 / SEBR 4228)</name>
    <name type="common">Spirochaeta smaragdinae</name>
    <dbReference type="NCBI Taxonomy" id="573413"/>
    <lineage>
        <taxon>Bacteria</taxon>
        <taxon>Pseudomonadati</taxon>
        <taxon>Spirochaetota</taxon>
        <taxon>Spirochaetia</taxon>
        <taxon>Spirochaetales</taxon>
        <taxon>Spirochaetaceae</taxon>
        <taxon>Sediminispirochaeta</taxon>
    </lineage>
</organism>
<dbReference type="OrthoDB" id="9767435at2"/>
<accession>E1R1Q5</accession>
<dbReference type="SUPFAM" id="SSF55874">
    <property type="entry name" value="ATPase domain of HSP90 chaperone/DNA topoisomerase II/histidine kinase"/>
    <property type="match status" value="1"/>
</dbReference>
<gene>
    <name evidence="9" type="ordered locus">Spirs_2316</name>
</gene>
<dbReference type="KEGG" id="ssm:Spirs_2316"/>
<dbReference type="PANTHER" id="PTHR41523">
    <property type="entry name" value="TWO-COMPONENT SYSTEM SENSOR PROTEIN"/>
    <property type="match status" value="1"/>
</dbReference>
<evidence type="ECO:0000256" key="7">
    <source>
        <dbReference type="ARBA" id="ARBA00022840"/>
    </source>
</evidence>
<proteinExistence type="predicted"/>
<dbReference type="Pfam" id="PF08448">
    <property type="entry name" value="PAS_4"/>
    <property type="match status" value="1"/>
</dbReference>
<dbReference type="CDD" id="cd00130">
    <property type="entry name" value="PAS"/>
    <property type="match status" value="1"/>
</dbReference>
<sequence length="344" mass="38856">MIGEGDNQFQLFDALPEAILILDRRFQIRFWNRIMEQWTDISRIDALGRDLRILLPCFKNPVYASRLEPLFSDGVPVIFSSQFHPHLFPSRLVNGTWRTEQTIVSPLSGREEEPLALFTVIDVTPHTETLKKLDGSIKEKELLIREVHHRVKNNLNLVSSLIGLQAENLKKTERKLAPILDELRAKIDSLSLLYTKLYKGKVTNSIDLKEYLEELIENLFQSTLSNTSRISLHLSLAPLTIKTDRAIALGLIAVELFTNALKHAFPGGEEGNISVELLSPSEHEIELSVYDDGQGLPRDFEVQNCNTFGVVVITGLAKQIGGNCCWEGNKEKGTRFRLLFPGDP</sequence>
<dbReference type="InterPro" id="IPR011495">
    <property type="entry name" value="Sig_transdc_His_kin_sub2_dim/P"/>
</dbReference>
<dbReference type="Pfam" id="PF02518">
    <property type="entry name" value="HATPase_c"/>
    <property type="match status" value="1"/>
</dbReference>
<dbReference type="GO" id="GO:0004673">
    <property type="term" value="F:protein histidine kinase activity"/>
    <property type="evidence" value="ECO:0007669"/>
    <property type="project" value="UniProtKB-EC"/>
</dbReference>
<keyword evidence="3" id="KW-0597">Phosphoprotein</keyword>
<dbReference type="RefSeq" id="WP_013254894.1">
    <property type="nucleotide sequence ID" value="NC_014364.1"/>
</dbReference>
<dbReference type="SMART" id="SM00091">
    <property type="entry name" value="PAS"/>
    <property type="match status" value="1"/>
</dbReference>
<dbReference type="eggNOG" id="COG3920">
    <property type="taxonomic scope" value="Bacteria"/>
</dbReference>
<dbReference type="InterPro" id="IPR000014">
    <property type="entry name" value="PAS"/>
</dbReference>
<evidence type="ECO:0000259" key="8">
    <source>
        <dbReference type="PROSITE" id="PS50109"/>
    </source>
</evidence>
<reference evidence="9 10" key="1">
    <citation type="journal article" date="2010" name="Stand. Genomic Sci.">
        <title>Complete genome sequence of Spirochaeta smaragdinae type strain (SEBR 4228).</title>
        <authorList>
            <person name="Mavromatis K."/>
            <person name="Yasawong M."/>
            <person name="Chertkov O."/>
            <person name="Lapidus A."/>
            <person name="Lucas S."/>
            <person name="Nolan M."/>
            <person name="Del Rio T.G."/>
            <person name="Tice H."/>
            <person name="Cheng J.F."/>
            <person name="Pitluck S."/>
            <person name="Liolios K."/>
            <person name="Ivanova N."/>
            <person name="Tapia R."/>
            <person name="Han C."/>
            <person name="Bruce D."/>
            <person name="Goodwin L."/>
            <person name="Pati A."/>
            <person name="Chen A."/>
            <person name="Palaniappan K."/>
            <person name="Land M."/>
            <person name="Hauser L."/>
            <person name="Chang Y.J."/>
            <person name="Jeffries C.D."/>
            <person name="Detter J.C."/>
            <person name="Rohde M."/>
            <person name="Brambilla E."/>
            <person name="Spring S."/>
            <person name="Goker M."/>
            <person name="Sikorski J."/>
            <person name="Woyke T."/>
            <person name="Bristow J."/>
            <person name="Eisen J.A."/>
            <person name="Markowitz V."/>
            <person name="Hugenholtz P."/>
            <person name="Klenk H.P."/>
            <person name="Kyrpides N.C."/>
        </authorList>
    </citation>
    <scope>NUCLEOTIDE SEQUENCE [LARGE SCALE GENOMIC DNA]</scope>
    <source>
        <strain evidence="10">DSM 11293 / JCM 15392 / SEBR 4228</strain>
    </source>
</reference>
<dbReference type="Proteomes" id="UP000002318">
    <property type="component" value="Chromosome"/>
</dbReference>
<keyword evidence="5" id="KW-0547">Nucleotide-binding</keyword>
<keyword evidence="4" id="KW-0808">Transferase</keyword>
<dbReference type="STRING" id="573413.Spirs_2316"/>
<evidence type="ECO:0000313" key="10">
    <source>
        <dbReference type="Proteomes" id="UP000002318"/>
    </source>
</evidence>
<protein>
    <recommendedName>
        <fullName evidence="2">histidine kinase</fullName>
        <ecNumber evidence="2">2.7.13.3</ecNumber>
    </recommendedName>
</protein>
<dbReference type="PANTHER" id="PTHR41523:SF8">
    <property type="entry name" value="ETHYLENE RESPONSE SENSOR PROTEIN"/>
    <property type="match status" value="1"/>
</dbReference>
<dbReference type="Gene3D" id="3.30.450.20">
    <property type="entry name" value="PAS domain"/>
    <property type="match status" value="1"/>
</dbReference>
<dbReference type="InterPro" id="IPR036890">
    <property type="entry name" value="HATPase_C_sf"/>
</dbReference>
<dbReference type="InterPro" id="IPR013656">
    <property type="entry name" value="PAS_4"/>
</dbReference>
<dbReference type="HOGENOM" id="CLU_000445_114_58_12"/>
<dbReference type="GO" id="GO:0005524">
    <property type="term" value="F:ATP binding"/>
    <property type="evidence" value="ECO:0007669"/>
    <property type="project" value="UniProtKB-KW"/>
</dbReference>
<dbReference type="InterPro" id="IPR005467">
    <property type="entry name" value="His_kinase_dom"/>
</dbReference>
<name>E1R1Q5_SEDSS</name>
<evidence type="ECO:0000313" key="9">
    <source>
        <dbReference type="EMBL" id="ADK81431.1"/>
    </source>
</evidence>
<evidence type="ECO:0000256" key="5">
    <source>
        <dbReference type="ARBA" id="ARBA00022741"/>
    </source>
</evidence>
<dbReference type="InterPro" id="IPR003594">
    <property type="entry name" value="HATPase_dom"/>
</dbReference>
<dbReference type="NCBIfam" id="TIGR00229">
    <property type="entry name" value="sensory_box"/>
    <property type="match status" value="1"/>
</dbReference>
<evidence type="ECO:0000256" key="1">
    <source>
        <dbReference type="ARBA" id="ARBA00000085"/>
    </source>
</evidence>
<dbReference type="PROSITE" id="PS50109">
    <property type="entry name" value="HIS_KIN"/>
    <property type="match status" value="1"/>
</dbReference>
<feature type="domain" description="Histidine kinase" evidence="8">
    <location>
        <begin position="146"/>
        <end position="344"/>
    </location>
</feature>
<dbReference type="Pfam" id="PF07568">
    <property type="entry name" value="HisKA_2"/>
    <property type="match status" value="1"/>
</dbReference>
<dbReference type="EMBL" id="CP002116">
    <property type="protein sequence ID" value="ADK81431.1"/>
    <property type="molecule type" value="Genomic_DNA"/>
</dbReference>
<dbReference type="AlphaFoldDB" id="E1R1Q5"/>
<evidence type="ECO:0000256" key="3">
    <source>
        <dbReference type="ARBA" id="ARBA00022553"/>
    </source>
</evidence>
<keyword evidence="7" id="KW-0067">ATP-binding</keyword>
<evidence type="ECO:0000256" key="6">
    <source>
        <dbReference type="ARBA" id="ARBA00022777"/>
    </source>
</evidence>
<dbReference type="InterPro" id="IPR035965">
    <property type="entry name" value="PAS-like_dom_sf"/>
</dbReference>
<evidence type="ECO:0000256" key="2">
    <source>
        <dbReference type="ARBA" id="ARBA00012438"/>
    </source>
</evidence>
<dbReference type="EC" id="2.7.13.3" evidence="2"/>
<keyword evidence="6 9" id="KW-0418">Kinase</keyword>
<comment type="catalytic activity">
    <reaction evidence="1">
        <text>ATP + protein L-histidine = ADP + protein N-phospho-L-histidine.</text>
        <dbReference type="EC" id="2.7.13.3"/>
    </reaction>
</comment>